<keyword evidence="3" id="KW-1185">Reference proteome</keyword>
<feature type="region of interest" description="Disordered" evidence="1">
    <location>
        <begin position="44"/>
        <end position="76"/>
    </location>
</feature>
<dbReference type="AlphaFoldDB" id="A0A1V8SQ66"/>
<dbReference type="Proteomes" id="UP000192596">
    <property type="component" value="Unassembled WGS sequence"/>
</dbReference>
<gene>
    <name evidence="2" type="ORF">B0A48_12860</name>
</gene>
<dbReference type="InParanoid" id="A0A1V8SQ66"/>
<evidence type="ECO:0000313" key="2">
    <source>
        <dbReference type="EMBL" id="OQO01307.1"/>
    </source>
</evidence>
<feature type="compositionally biased region" description="Basic and acidic residues" evidence="1">
    <location>
        <begin position="52"/>
        <end position="74"/>
    </location>
</feature>
<feature type="region of interest" description="Disordered" evidence="1">
    <location>
        <begin position="1"/>
        <end position="31"/>
    </location>
</feature>
<name>A0A1V8SQ66_9PEZI</name>
<dbReference type="EMBL" id="NAJO01000031">
    <property type="protein sequence ID" value="OQO01307.1"/>
    <property type="molecule type" value="Genomic_DNA"/>
</dbReference>
<accession>A0A1V8SQ66</accession>
<comment type="caution">
    <text evidence="2">The sequence shown here is derived from an EMBL/GenBank/DDBJ whole genome shotgun (WGS) entry which is preliminary data.</text>
</comment>
<protein>
    <submittedName>
        <fullName evidence="2">Uncharacterized protein</fullName>
    </submittedName>
</protein>
<reference evidence="3" key="1">
    <citation type="submission" date="2017-03" db="EMBL/GenBank/DDBJ databases">
        <title>Genomes of endolithic fungi from Antarctica.</title>
        <authorList>
            <person name="Coleine C."/>
            <person name="Masonjones S."/>
            <person name="Stajich J.E."/>
        </authorList>
    </citation>
    <scope>NUCLEOTIDE SEQUENCE [LARGE SCALE GENOMIC DNA]</scope>
    <source>
        <strain evidence="3">CCFEE 5527</strain>
    </source>
</reference>
<dbReference type="OrthoDB" id="5331170at2759"/>
<evidence type="ECO:0000256" key="1">
    <source>
        <dbReference type="SAM" id="MobiDB-lite"/>
    </source>
</evidence>
<feature type="compositionally biased region" description="Basic and acidic residues" evidence="1">
    <location>
        <begin position="10"/>
        <end position="31"/>
    </location>
</feature>
<proteinExistence type="predicted"/>
<evidence type="ECO:0000313" key="3">
    <source>
        <dbReference type="Proteomes" id="UP000192596"/>
    </source>
</evidence>
<organism evidence="2 3">
    <name type="scientific">Cryoendolithus antarcticus</name>
    <dbReference type="NCBI Taxonomy" id="1507870"/>
    <lineage>
        <taxon>Eukaryota</taxon>
        <taxon>Fungi</taxon>
        <taxon>Dikarya</taxon>
        <taxon>Ascomycota</taxon>
        <taxon>Pezizomycotina</taxon>
        <taxon>Dothideomycetes</taxon>
        <taxon>Dothideomycetidae</taxon>
        <taxon>Cladosporiales</taxon>
        <taxon>Cladosporiaceae</taxon>
        <taxon>Cryoendolithus</taxon>
    </lineage>
</organism>
<sequence length="219" mass="25012">MPLPSFIDSRLTKRNEKKAAAQERNDHERETKDLLRIALRKHSSVNSLTAKDPAKARRERKEREAEEAANKASDETTSSIRAVYHIACTMTFPSYLGPWGAPIAENAQQASFNWNRGYGPFVGAGLRRSAPAENGYTEYSPILRQWEQNGIKMPRNWRPKHYFTRPSDGKRPGFLGRLRDVAQSEGADVFITTSGDKRTLMRDRPQRCWIQTGDFKIKC</sequence>